<evidence type="ECO:0000256" key="1">
    <source>
        <dbReference type="SAM" id="Coils"/>
    </source>
</evidence>
<keyword evidence="4" id="KW-1185">Reference proteome</keyword>
<keyword evidence="1" id="KW-0175">Coiled coil</keyword>
<dbReference type="Proteomes" id="UP000007264">
    <property type="component" value="Unassembled WGS sequence"/>
</dbReference>
<reference evidence="3 4" key="1">
    <citation type="journal article" date="2012" name="Genome Biol.">
        <title>The genome of the polar eukaryotic microalga coccomyxa subellipsoidea reveals traits of cold adaptation.</title>
        <authorList>
            <person name="Blanc G."/>
            <person name="Agarkova I."/>
            <person name="Grimwood J."/>
            <person name="Kuo A."/>
            <person name="Brueggeman A."/>
            <person name="Dunigan D."/>
            <person name="Gurnon J."/>
            <person name="Ladunga I."/>
            <person name="Lindquist E."/>
            <person name="Lucas S."/>
            <person name="Pangilinan J."/>
            <person name="Proschold T."/>
            <person name="Salamov A."/>
            <person name="Schmutz J."/>
            <person name="Weeks D."/>
            <person name="Yamada T."/>
            <person name="Claverie J.M."/>
            <person name="Grigoriev I."/>
            <person name="Van Etten J."/>
            <person name="Lomsadze A."/>
            <person name="Borodovsky M."/>
        </authorList>
    </citation>
    <scope>NUCLEOTIDE SEQUENCE [LARGE SCALE GENOMIC DNA]</scope>
    <source>
        <strain evidence="3 4">C-169</strain>
    </source>
</reference>
<dbReference type="OrthoDB" id="515173at2759"/>
<dbReference type="KEGG" id="csl:COCSUDRAFT_33567"/>
<evidence type="ECO:0000256" key="2">
    <source>
        <dbReference type="SAM" id="MobiDB-lite"/>
    </source>
</evidence>
<proteinExistence type="predicted"/>
<dbReference type="AlphaFoldDB" id="I0YU03"/>
<evidence type="ECO:0000313" key="3">
    <source>
        <dbReference type="EMBL" id="EIE21872.1"/>
    </source>
</evidence>
<dbReference type="EMBL" id="AGSI01000011">
    <property type="protein sequence ID" value="EIE21872.1"/>
    <property type="molecule type" value="Genomic_DNA"/>
</dbReference>
<sequence>MAGHINGVDSEKRKRTRGAKPKYQFLTAEEAIAHRRERNRITALASYEKRKANENALRNQIAQLEQEQAALKQLMGLVQQPVIDKGTVRELLTRPDASICTVLEFVTSAANVAAGTKC</sequence>
<name>I0YU03_COCSC</name>
<dbReference type="Gene3D" id="1.20.5.170">
    <property type="match status" value="1"/>
</dbReference>
<evidence type="ECO:0008006" key="5">
    <source>
        <dbReference type="Google" id="ProtNLM"/>
    </source>
</evidence>
<feature type="region of interest" description="Disordered" evidence="2">
    <location>
        <begin position="1"/>
        <end position="20"/>
    </location>
</feature>
<gene>
    <name evidence="3" type="ORF">COCSUDRAFT_33567</name>
</gene>
<organism evidence="3 4">
    <name type="scientific">Coccomyxa subellipsoidea (strain C-169)</name>
    <name type="common">Green microalga</name>
    <dbReference type="NCBI Taxonomy" id="574566"/>
    <lineage>
        <taxon>Eukaryota</taxon>
        <taxon>Viridiplantae</taxon>
        <taxon>Chlorophyta</taxon>
        <taxon>core chlorophytes</taxon>
        <taxon>Trebouxiophyceae</taxon>
        <taxon>Trebouxiophyceae incertae sedis</taxon>
        <taxon>Coccomyxaceae</taxon>
        <taxon>Coccomyxa</taxon>
        <taxon>Coccomyxa subellipsoidea</taxon>
    </lineage>
</organism>
<accession>I0YU03</accession>
<dbReference type="RefSeq" id="XP_005646416.1">
    <property type="nucleotide sequence ID" value="XM_005646359.1"/>
</dbReference>
<dbReference type="GeneID" id="17039857"/>
<comment type="caution">
    <text evidence="3">The sequence shown here is derived from an EMBL/GenBank/DDBJ whole genome shotgun (WGS) entry which is preliminary data.</text>
</comment>
<protein>
    <recommendedName>
        <fullName evidence="5">BZIP domain-containing protein</fullName>
    </recommendedName>
</protein>
<evidence type="ECO:0000313" key="4">
    <source>
        <dbReference type="Proteomes" id="UP000007264"/>
    </source>
</evidence>
<feature type="coiled-coil region" evidence="1">
    <location>
        <begin position="47"/>
        <end position="77"/>
    </location>
</feature>